<keyword evidence="6" id="KW-1185">Reference proteome</keyword>
<evidence type="ECO:0000313" key="5">
    <source>
        <dbReference type="EMBL" id="RAQ98439.1"/>
    </source>
</evidence>
<dbReference type="InterPro" id="IPR045076">
    <property type="entry name" value="MutS"/>
</dbReference>
<dbReference type="GO" id="GO:0005524">
    <property type="term" value="F:ATP binding"/>
    <property type="evidence" value="ECO:0007669"/>
    <property type="project" value="UniProtKB-KW"/>
</dbReference>
<dbReference type="PANTHER" id="PTHR11361">
    <property type="entry name" value="DNA MISMATCH REPAIR PROTEIN MUTS FAMILY MEMBER"/>
    <property type="match status" value="1"/>
</dbReference>
<comment type="caution">
    <text evidence="5">The sequence shown here is derived from an EMBL/GenBank/DDBJ whole genome shotgun (WGS) entry which is preliminary data.</text>
</comment>
<evidence type="ECO:0000256" key="1">
    <source>
        <dbReference type="ARBA" id="ARBA00022741"/>
    </source>
</evidence>
<gene>
    <name evidence="5" type="ORF">A4R35_23055</name>
</gene>
<dbReference type="GO" id="GO:0030983">
    <property type="term" value="F:mismatched DNA binding"/>
    <property type="evidence" value="ECO:0007669"/>
    <property type="project" value="InterPro"/>
</dbReference>
<dbReference type="Proteomes" id="UP000248706">
    <property type="component" value="Unassembled WGS sequence"/>
</dbReference>
<dbReference type="OrthoDB" id="9808166at2"/>
<dbReference type="GO" id="GO:0005829">
    <property type="term" value="C:cytosol"/>
    <property type="evidence" value="ECO:0007669"/>
    <property type="project" value="TreeGrafter"/>
</dbReference>
<accession>A0A328VMG2</accession>
<dbReference type="RefSeq" id="WP_112433736.1">
    <property type="nucleotide sequence ID" value="NZ_MCIF01000002.1"/>
</dbReference>
<name>A0A328VMG2_9CHLR</name>
<dbReference type="InterPro" id="IPR027417">
    <property type="entry name" value="P-loop_NTPase"/>
</dbReference>
<dbReference type="Gene3D" id="3.40.50.300">
    <property type="entry name" value="P-loop containing nucleotide triphosphate hydrolases"/>
    <property type="match status" value="1"/>
</dbReference>
<dbReference type="Pfam" id="PF00488">
    <property type="entry name" value="MutS_V"/>
    <property type="match status" value="1"/>
</dbReference>
<dbReference type="PANTHER" id="PTHR11361:SF34">
    <property type="entry name" value="DNA MISMATCH REPAIR PROTEIN MSH1, MITOCHONDRIAL"/>
    <property type="match status" value="1"/>
</dbReference>
<evidence type="ECO:0000313" key="6">
    <source>
        <dbReference type="Proteomes" id="UP000248706"/>
    </source>
</evidence>
<dbReference type="SMART" id="SM00534">
    <property type="entry name" value="MUTSac"/>
    <property type="match status" value="1"/>
</dbReference>
<reference evidence="5 6" key="1">
    <citation type="submission" date="2016-08" db="EMBL/GenBank/DDBJ databases">
        <title>Analysis of Carbohydrate Active Enzymes in Thermogemmatispora T81 Reveals Carbohydrate Degradation Ability.</title>
        <authorList>
            <person name="Tomazini A."/>
            <person name="Lal S."/>
            <person name="Stott M."/>
            <person name="Henrissat B."/>
            <person name="Polikarpov I."/>
            <person name="Sparling R."/>
            <person name="Levin D.B."/>
        </authorList>
    </citation>
    <scope>NUCLEOTIDE SEQUENCE [LARGE SCALE GENOMIC DNA]</scope>
    <source>
        <strain evidence="5 6">T81</strain>
    </source>
</reference>
<dbReference type="GO" id="GO:0140664">
    <property type="term" value="F:ATP-dependent DNA damage sensor activity"/>
    <property type="evidence" value="ECO:0007669"/>
    <property type="project" value="InterPro"/>
</dbReference>
<feature type="domain" description="DNA mismatch repair proteins mutS family" evidence="4">
    <location>
        <begin position="325"/>
        <end position="499"/>
    </location>
</feature>
<dbReference type="EMBL" id="MCIF01000002">
    <property type="protein sequence ID" value="RAQ98439.1"/>
    <property type="molecule type" value="Genomic_DNA"/>
</dbReference>
<organism evidence="5 6">
    <name type="scientific">Thermogemmatispora tikiterensis</name>
    <dbReference type="NCBI Taxonomy" id="1825093"/>
    <lineage>
        <taxon>Bacteria</taxon>
        <taxon>Bacillati</taxon>
        <taxon>Chloroflexota</taxon>
        <taxon>Ktedonobacteria</taxon>
        <taxon>Thermogemmatisporales</taxon>
        <taxon>Thermogemmatisporaceae</taxon>
        <taxon>Thermogemmatispora</taxon>
    </lineage>
</organism>
<keyword evidence="2" id="KW-0067">ATP-binding</keyword>
<keyword evidence="3" id="KW-0238">DNA-binding</keyword>
<dbReference type="GO" id="GO:0006298">
    <property type="term" value="P:mismatch repair"/>
    <property type="evidence" value="ECO:0007669"/>
    <property type="project" value="InterPro"/>
</dbReference>
<keyword evidence="1" id="KW-0547">Nucleotide-binding</keyword>
<evidence type="ECO:0000256" key="2">
    <source>
        <dbReference type="ARBA" id="ARBA00022840"/>
    </source>
</evidence>
<dbReference type="SUPFAM" id="SSF52540">
    <property type="entry name" value="P-loop containing nucleoside triphosphate hydrolases"/>
    <property type="match status" value="1"/>
</dbReference>
<sequence>MKVHLLYRDRDLDVTQPLPRHAADLIQDLELETVLNAMARGDRFVFETARRVILSSLVSDLETVRYRQAVLEDCLRQPALIRTLYQLTIEAQESERKASFIFFKDPSLILMRSVQILELLFAVLRKLRAIADEQTETFCSEGLRELCAMLQRELSDDYLARIEEHLRELHFRDGVLLSARLGQGNKGRDYTLRRAAAPQGPWFSRLLSRGKRAPGYTFRIPERDEAGARALSELRNRGLNLVANALARSTEHILSFFALLRRELAFYVGCLNLAEELAGRKLPFCFPTVAPTEEQRRTFEGLYDPALALTQRTAIVGNDGHADGKRLILITGANRGGKSTFLRSLGLAQLLLQSGMFVPARAFHASLCNGLFTHFRRREDATLKSGKLDEELNRMSAIVDDIRPHALLLLNESFAATNEHEGSELAHQIITALVAHGITVCYVTHLATLARRFAQEHRPEMLFLRAERLADGRRTFRLVEGEPEETGYARDLYARVFASDLEIEAKPG</sequence>
<proteinExistence type="predicted"/>
<dbReference type="InterPro" id="IPR000432">
    <property type="entry name" value="DNA_mismatch_repair_MutS_C"/>
</dbReference>
<evidence type="ECO:0000256" key="3">
    <source>
        <dbReference type="ARBA" id="ARBA00023125"/>
    </source>
</evidence>
<dbReference type="AlphaFoldDB" id="A0A328VMG2"/>
<protein>
    <submittedName>
        <fullName evidence="5">DNA mismatch repair protein MutS</fullName>
    </submittedName>
</protein>
<evidence type="ECO:0000259" key="4">
    <source>
        <dbReference type="SMART" id="SM00534"/>
    </source>
</evidence>